<reference evidence="1 2" key="1">
    <citation type="submission" date="2015-01" db="EMBL/GenBank/DDBJ databases">
        <title>The Genome Sequence of Exophiala xenobiotica CBS118157.</title>
        <authorList>
            <consortium name="The Broad Institute Genomics Platform"/>
            <person name="Cuomo C."/>
            <person name="de Hoog S."/>
            <person name="Gorbushina A."/>
            <person name="Stielow B."/>
            <person name="Teixiera M."/>
            <person name="Abouelleil A."/>
            <person name="Chapman S.B."/>
            <person name="Priest M."/>
            <person name="Young S.K."/>
            <person name="Wortman J."/>
            <person name="Nusbaum C."/>
            <person name="Birren B."/>
        </authorList>
    </citation>
    <scope>NUCLEOTIDE SEQUENCE [LARGE SCALE GENOMIC DNA]</scope>
    <source>
        <strain evidence="1 2">CBS 118157</strain>
    </source>
</reference>
<proteinExistence type="predicted"/>
<protein>
    <recommendedName>
        <fullName evidence="3">Receptor L-domain domain-containing protein</fullName>
    </recommendedName>
</protein>
<evidence type="ECO:0000313" key="2">
    <source>
        <dbReference type="Proteomes" id="UP000054342"/>
    </source>
</evidence>
<organism evidence="1 2">
    <name type="scientific">Exophiala xenobiotica</name>
    <dbReference type="NCBI Taxonomy" id="348802"/>
    <lineage>
        <taxon>Eukaryota</taxon>
        <taxon>Fungi</taxon>
        <taxon>Dikarya</taxon>
        <taxon>Ascomycota</taxon>
        <taxon>Pezizomycotina</taxon>
        <taxon>Eurotiomycetes</taxon>
        <taxon>Chaetothyriomycetidae</taxon>
        <taxon>Chaetothyriales</taxon>
        <taxon>Herpotrichiellaceae</taxon>
        <taxon>Exophiala</taxon>
    </lineage>
</organism>
<evidence type="ECO:0008006" key="3">
    <source>
        <dbReference type="Google" id="ProtNLM"/>
    </source>
</evidence>
<gene>
    <name evidence="1" type="ORF">PV05_10507</name>
</gene>
<dbReference type="EMBL" id="KN847322">
    <property type="protein sequence ID" value="KIW51821.1"/>
    <property type="molecule type" value="Genomic_DNA"/>
</dbReference>
<dbReference type="AlphaFoldDB" id="A0A0D2BHQ2"/>
<dbReference type="RefSeq" id="XP_013312405.1">
    <property type="nucleotide sequence ID" value="XM_013456951.1"/>
</dbReference>
<evidence type="ECO:0000313" key="1">
    <source>
        <dbReference type="EMBL" id="KIW51821.1"/>
    </source>
</evidence>
<keyword evidence="2" id="KW-1185">Reference proteome</keyword>
<sequence length="179" mass="19371">MSTLQFDSLTDVSSIHWDCLPALQGLNFAKGVSKLKYIYINNAQLNSLSGFAPTTLTSIEGDNNPYLANVNLNGVKNIKWATFSINAANLVVSFADLEEGEDFGFNDMGGLSRPSLPKGSGSMGISRNLLESLDMAALTGIGGTLEVADSPFLSTLSFSLLVAGWWRVVHREEHQARRD</sequence>
<accession>A0A0D2BHQ2</accession>
<dbReference type="OrthoDB" id="536881at2759"/>
<name>A0A0D2BHQ2_9EURO</name>
<dbReference type="GeneID" id="25332415"/>
<dbReference type="Proteomes" id="UP000054342">
    <property type="component" value="Unassembled WGS sequence"/>
</dbReference>
<dbReference type="STRING" id="348802.A0A0D2BHQ2"/>
<dbReference type="HOGENOM" id="CLU_1503456_0_0_1"/>